<feature type="domain" description="CCDC22 N-terminal" evidence="6">
    <location>
        <begin position="1"/>
        <end position="107"/>
    </location>
</feature>
<feature type="compositionally biased region" description="Polar residues" evidence="4">
    <location>
        <begin position="260"/>
        <end position="272"/>
    </location>
</feature>
<keyword evidence="3" id="KW-0175">Coiled coil</keyword>
<protein>
    <recommendedName>
        <fullName evidence="2">Coiled-coil domain-containing protein 22 homolog</fullName>
    </recommendedName>
</protein>
<feature type="coiled-coil region" evidence="3">
    <location>
        <begin position="523"/>
        <end position="576"/>
    </location>
</feature>
<dbReference type="AlphaFoldDB" id="A0A1Q3F138"/>
<feature type="domain" description="CCDC22 coiled-coil" evidence="5">
    <location>
        <begin position="265"/>
        <end position="549"/>
    </location>
</feature>
<evidence type="ECO:0000256" key="2">
    <source>
        <dbReference type="ARBA" id="ARBA00017553"/>
    </source>
</evidence>
<dbReference type="Pfam" id="PF05667">
    <property type="entry name" value="CCDC22_CC"/>
    <property type="match status" value="1"/>
</dbReference>
<dbReference type="Pfam" id="PF21674">
    <property type="entry name" value="CCDC22_N"/>
    <property type="match status" value="1"/>
</dbReference>
<feature type="region of interest" description="Disordered" evidence="4">
    <location>
        <begin position="248"/>
        <end position="272"/>
    </location>
</feature>
<dbReference type="GO" id="GO:2000060">
    <property type="term" value="P:positive regulation of ubiquitin-dependent protein catabolic process"/>
    <property type="evidence" value="ECO:0007669"/>
    <property type="project" value="TreeGrafter"/>
</dbReference>
<evidence type="ECO:0000313" key="7">
    <source>
        <dbReference type="EMBL" id="JAV21271.1"/>
    </source>
</evidence>
<evidence type="ECO:0000256" key="3">
    <source>
        <dbReference type="SAM" id="Coils"/>
    </source>
</evidence>
<reference evidence="7" key="1">
    <citation type="submission" date="2017-01" db="EMBL/GenBank/DDBJ databases">
        <title>A deep insight into the sialotranscriptome of adult male and female Cluex tarsalis mosquitoes.</title>
        <authorList>
            <person name="Ribeiro J.M."/>
            <person name="Moreira F."/>
            <person name="Bernard K.A."/>
            <person name="Calvo E."/>
        </authorList>
    </citation>
    <scope>NUCLEOTIDE SEQUENCE</scope>
    <source>
        <strain evidence="7">Kern County</strain>
        <tissue evidence="7">Salivary glands</tissue>
    </source>
</reference>
<accession>A0A1Q3F138</accession>
<evidence type="ECO:0000259" key="5">
    <source>
        <dbReference type="Pfam" id="PF05667"/>
    </source>
</evidence>
<evidence type="ECO:0000259" key="6">
    <source>
        <dbReference type="Pfam" id="PF21674"/>
    </source>
</evidence>
<dbReference type="InterPro" id="IPR048349">
    <property type="entry name" value="CCDC22_N"/>
</dbReference>
<name>A0A1Q3F138_CULTA</name>
<dbReference type="GO" id="GO:0097602">
    <property type="term" value="F:cullin family protein binding"/>
    <property type="evidence" value="ECO:0007669"/>
    <property type="project" value="TreeGrafter"/>
</dbReference>
<dbReference type="EMBL" id="GFDL01013774">
    <property type="protein sequence ID" value="JAV21271.1"/>
    <property type="molecule type" value="Transcribed_RNA"/>
</dbReference>
<organism evidence="7">
    <name type="scientific">Culex tarsalis</name>
    <name type="common">Encephalitis mosquito</name>
    <dbReference type="NCBI Taxonomy" id="7177"/>
    <lineage>
        <taxon>Eukaryota</taxon>
        <taxon>Metazoa</taxon>
        <taxon>Ecdysozoa</taxon>
        <taxon>Arthropoda</taxon>
        <taxon>Hexapoda</taxon>
        <taxon>Insecta</taxon>
        <taxon>Pterygota</taxon>
        <taxon>Neoptera</taxon>
        <taxon>Endopterygota</taxon>
        <taxon>Diptera</taxon>
        <taxon>Nematocera</taxon>
        <taxon>Culicoidea</taxon>
        <taxon>Culicidae</taxon>
        <taxon>Culicinae</taxon>
        <taxon>Culicini</taxon>
        <taxon>Culex</taxon>
        <taxon>Culex</taxon>
    </lineage>
</organism>
<dbReference type="InterPro" id="IPR048348">
    <property type="entry name" value="CCDC22_CC"/>
</dbReference>
<evidence type="ECO:0000256" key="1">
    <source>
        <dbReference type="ARBA" id="ARBA00006438"/>
    </source>
</evidence>
<sequence>MDEIDNIILHSLRQIGCTLDEEVTSLDEFSPTLLVQVVSKCIALIDPSLDLPQTLPPGMAQRFTATASLAEACRTIGYRRDIGYQTFLYSNVAEVRRVLMFLIERLPKESADKAAGTGQTLDETSELENRICASLQAQLQAPWMPEFCRMTDTASSSSSSQPAQIAFQRFVPRKINIPFVTQGDIAAEVKEFWSRQSLNTLDEDSFIPSVIAANDGALKTNAGSSSGAIDEVDRIKVSSPVDRLQRFYSSSERKSATAPEGNSNAVEQTQEAPTIVVETVKPGKTPLETLQEEIDQIRAEIEATVDEGTGLEAERMKVAELCEIQRTELGKLRDEKKIKERTHILLQDPEVNVKKLQSIIAAGGERMKKLQDQWDAHRIPLEKELEGYRQKHSDKLSKSQQIVDQIDATRNKCQEVMIDLQTKSAMHARLQKELEKLNRTVSRTAYTSRILEIVGNIRKQKTDINKILQDTRTLQKEINTITGQLDRQFTVTDDLIFRNAKKDEHAKKAYKLLVTLHSDCAELMALLQETGAVKREIRDLEDQIENERSRNTAANLAQISRDLVEMQAESQRLEESLRAHLR</sequence>
<comment type="similarity">
    <text evidence="1">Belongs to the CCDC22 family.</text>
</comment>
<evidence type="ECO:0000256" key="4">
    <source>
        <dbReference type="SAM" id="MobiDB-lite"/>
    </source>
</evidence>
<dbReference type="InterPro" id="IPR008530">
    <property type="entry name" value="CCDC22"/>
</dbReference>
<dbReference type="PANTHER" id="PTHR15668:SF4">
    <property type="entry name" value="COILED-COIL DOMAIN-CONTAINING PROTEIN 22"/>
    <property type="match status" value="1"/>
</dbReference>
<proteinExistence type="inferred from homology"/>
<dbReference type="PANTHER" id="PTHR15668">
    <property type="entry name" value="JM1 PROTEIN"/>
    <property type="match status" value="1"/>
</dbReference>